<evidence type="ECO:0000256" key="2">
    <source>
        <dbReference type="PROSITE-ProRule" id="PRU00335"/>
    </source>
</evidence>
<dbReference type="InterPro" id="IPR009057">
    <property type="entry name" value="Homeodomain-like_sf"/>
</dbReference>
<keyword evidence="5" id="KW-1185">Reference proteome</keyword>
<dbReference type="SUPFAM" id="SSF46689">
    <property type="entry name" value="Homeodomain-like"/>
    <property type="match status" value="1"/>
</dbReference>
<protein>
    <submittedName>
        <fullName evidence="4">TetR family transcriptional regulator</fullName>
    </submittedName>
</protein>
<comment type="caution">
    <text evidence="4">The sequence shown here is derived from an EMBL/GenBank/DDBJ whole genome shotgun (WGS) entry which is preliminary data.</text>
</comment>
<dbReference type="Pfam" id="PF17938">
    <property type="entry name" value="TetR_C_29"/>
    <property type="match status" value="1"/>
</dbReference>
<dbReference type="GO" id="GO:0003677">
    <property type="term" value="F:DNA binding"/>
    <property type="evidence" value="ECO:0007669"/>
    <property type="project" value="UniProtKB-UniRule"/>
</dbReference>
<name>A0A3D8PHM8_9RHOB</name>
<dbReference type="AlphaFoldDB" id="A0A3D8PHM8"/>
<dbReference type="PANTHER" id="PTHR30328:SF54">
    <property type="entry name" value="HTH-TYPE TRANSCRIPTIONAL REPRESSOR SCO4008"/>
    <property type="match status" value="1"/>
</dbReference>
<dbReference type="PROSITE" id="PS50977">
    <property type="entry name" value="HTH_TETR_2"/>
    <property type="match status" value="1"/>
</dbReference>
<organism evidence="4 5">
    <name type="scientific">Paracoccus thiocyanatus</name>
    <dbReference type="NCBI Taxonomy" id="34006"/>
    <lineage>
        <taxon>Bacteria</taxon>
        <taxon>Pseudomonadati</taxon>
        <taxon>Pseudomonadota</taxon>
        <taxon>Alphaproteobacteria</taxon>
        <taxon>Rhodobacterales</taxon>
        <taxon>Paracoccaceae</taxon>
        <taxon>Paracoccus</taxon>
    </lineage>
</organism>
<evidence type="ECO:0000256" key="1">
    <source>
        <dbReference type="ARBA" id="ARBA00023125"/>
    </source>
</evidence>
<dbReference type="RefSeq" id="WP_115754253.1">
    <property type="nucleotide sequence ID" value="NZ_QFCQ01000003.1"/>
</dbReference>
<dbReference type="Gene3D" id="1.10.357.10">
    <property type="entry name" value="Tetracycline Repressor, domain 2"/>
    <property type="match status" value="1"/>
</dbReference>
<dbReference type="Pfam" id="PF00440">
    <property type="entry name" value="TetR_N"/>
    <property type="match status" value="1"/>
</dbReference>
<gene>
    <name evidence="4" type="ORF">DIE28_00915</name>
</gene>
<keyword evidence="1 2" id="KW-0238">DNA-binding</keyword>
<dbReference type="InterPro" id="IPR041474">
    <property type="entry name" value="NicS_C"/>
</dbReference>
<dbReference type="SUPFAM" id="SSF48498">
    <property type="entry name" value="Tetracyclin repressor-like, C-terminal domain"/>
    <property type="match status" value="1"/>
</dbReference>
<evidence type="ECO:0000259" key="3">
    <source>
        <dbReference type="PROSITE" id="PS50977"/>
    </source>
</evidence>
<dbReference type="PANTHER" id="PTHR30328">
    <property type="entry name" value="TRANSCRIPTIONAL REPRESSOR"/>
    <property type="match status" value="1"/>
</dbReference>
<evidence type="ECO:0000313" key="4">
    <source>
        <dbReference type="EMBL" id="RDW14729.1"/>
    </source>
</evidence>
<dbReference type="InterPro" id="IPR001647">
    <property type="entry name" value="HTH_TetR"/>
</dbReference>
<feature type="domain" description="HTH tetR-type" evidence="3">
    <location>
        <begin position="27"/>
        <end position="87"/>
    </location>
</feature>
<dbReference type="InterPro" id="IPR050109">
    <property type="entry name" value="HTH-type_TetR-like_transc_reg"/>
</dbReference>
<reference evidence="4 5" key="1">
    <citation type="submission" date="2018-05" db="EMBL/GenBank/DDBJ databases">
        <title>Whole genome sequencing of Paracoccus thiocyanatus SST.</title>
        <authorList>
            <person name="Ghosh W."/>
            <person name="Rameez M.J."/>
            <person name="Roy C."/>
        </authorList>
    </citation>
    <scope>NUCLEOTIDE SEQUENCE [LARGE SCALE GENOMIC DNA]</scope>
    <source>
        <strain evidence="4 5">SST</strain>
    </source>
</reference>
<sequence length="236" mass="26683">MNNLPDPTSRPSVIKRKASARQVRDAEQAKSDLLVSAIREFAVNGFANAGIEAIAEGAGLNKRMIYYYFGSKEDLYIAVLERVYTDIRRSEDTLGLEALSPIEAIRRLVEATWDYFVKTPELLAIVSLENTHRGAYIQKSEMLKTSTVRLVERLRAILDEGARTGVFRDDIEETQLMHCIAGLGFYYLNNRFTNSVIYNVDMMSPEALATRRRYMVEMILAFLRSKPGTDGEPMPG</sequence>
<evidence type="ECO:0000313" key="5">
    <source>
        <dbReference type="Proteomes" id="UP000256679"/>
    </source>
</evidence>
<dbReference type="PRINTS" id="PR00455">
    <property type="entry name" value="HTHTETR"/>
</dbReference>
<accession>A0A3D8PHM8</accession>
<dbReference type="EMBL" id="QFCQ01000003">
    <property type="protein sequence ID" value="RDW14729.1"/>
    <property type="molecule type" value="Genomic_DNA"/>
</dbReference>
<proteinExistence type="predicted"/>
<dbReference type="InterPro" id="IPR036271">
    <property type="entry name" value="Tet_transcr_reg_TetR-rel_C_sf"/>
</dbReference>
<feature type="DNA-binding region" description="H-T-H motif" evidence="2">
    <location>
        <begin position="50"/>
        <end position="69"/>
    </location>
</feature>
<dbReference type="Proteomes" id="UP000256679">
    <property type="component" value="Unassembled WGS sequence"/>
</dbReference>